<dbReference type="AlphaFoldDB" id="A0A3B5PRP5"/>
<dbReference type="GO" id="GO:0004888">
    <property type="term" value="F:transmembrane signaling receptor activity"/>
    <property type="evidence" value="ECO:0007669"/>
    <property type="project" value="TreeGrafter"/>
</dbReference>
<dbReference type="Pfam" id="PF07686">
    <property type="entry name" value="V-set"/>
    <property type="match status" value="1"/>
</dbReference>
<name>A0A3B5PRP5_XIPMA</name>
<dbReference type="Ensembl" id="ENSXMAT00000033594.1">
    <property type="protein sequence ID" value="ENSXMAP00000021172.1"/>
    <property type="gene ID" value="ENSXMAG00000026403.1"/>
</dbReference>
<dbReference type="InterPro" id="IPR013783">
    <property type="entry name" value="Ig-like_fold"/>
</dbReference>
<reference evidence="6" key="1">
    <citation type="submission" date="2012-01" db="EMBL/GenBank/DDBJ databases">
        <authorList>
            <person name="Walter R."/>
            <person name="Schartl M."/>
            <person name="Warren W."/>
        </authorList>
    </citation>
    <scope>NUCLEOTIDE SEQUENCE [LARGE SCALE GENOMIC DNA]</scope>
    <source>
        <strain evidence="6">JP 163 A</strain>
    </source>
</reference>
<sequence length="142" mass="15925">MIILTDLLDGSKDHHLHKEAGSSLTVACSFNFSGKTKYFCRGECEEGENILVYTDGVRAQSSRYSIGHGKHKSSAVFYVTIKNLTTSDSGRYRCLSYLSSRKNSYVDFNVSVSDGERDGKTVSKYCQIGLNENMPLTTWRTR</sequence>
<dbReference type="InParanoid" id="A0A3B5PRP5"/>
<evidence type="ECO:0000256" key="2">
    <source>
        <dbReference type="ARBA" id="ARBA00022692"/>
    </source>
</evidence>
<dbReference type="InterPro" id="IPR003599">
    <property type="entry name" value="Ig_sub"/>
</dbReference>
<keyword evidence="6" id="KW-1185">Reference proteome</keyword>
<proteinExistence type="predicted"/>
<evidence type="ECO:0000259" key="4">
    <source>
        <dbReference type="SMART" id="SM00409"/>
    </source>
</evidence>
<dbReference type="InterPro" id="IPR036179">
    <property type="entry name" value="Ig-like_dom_sf"/>
</dbReference>
<dbReference type="SUPFAM" id="SSF48726">
    <property type="entry name" value="Immunoglobulin"/>
    <property type="match status" value="1"/>
</dbReference>
<dbReference type="PANTHER" id="PTHR11860">
    <property type="entry name" value="POLYMERIC-IMMUNOGLOBULIN RECEPTOR"/>
    <property type="match status" value="1"/>
</dbReference>
<reference evidence="5" key="3">
    <citation type="submission" date="2025-08" db="UniProtKB">
        <authorList>
            <consortium name="Ensembl"/>
        </authorList>
    </citation>
    <scope>IDENTIFICATION</scope>
    <source>
        <strain evidence="5">JP 163 A</strain>
    </source>
</reference>
<accession>A0A3B5PRP5</accession>
<evidence type="ECO:0000256" key="1">
    <source>
        <dbReference type="ARBA" id="ARBA00004370"/>
    </source>
</evidence>
<feature type="domain" description="Immunoglobulin" evidence="4">
    <location>
        <begin position="13"/>
        <end position="113"/>
    </location>
</feature>
<dbReference type="SMART" id="SM00409">
    <property type="entry name" value="IG"/>
    <property type="match status" value="1"/>
</dbReference>
<dbReference type="OMA" id="CTNEYLQ"/>
<keyword evidence="2" id="KW-0812">Transmembrane</keyword>
<protein>
    <recommendedName>
        <fullName evidence="4">Immunoglobulin domain-containing protein</fullName>
    </recommendedName>
</protein>
<evidence type="ECO:0000313" key="6">
    <source>
        <dbReference type="Proteomes" id="UP000002852"/>
    </source>
</evidence>
<dbReference type="InterPro" id="IPR050671">
    <property type="entry name" value="CD300_family_receptors"/>
</dbReference>
<keyword evidence="3" id="KW-0472">Membrane</keyword>
<reference evidence="6" key="2">
    <citation type="journal article" date="2013" name="Nat. Genet.">
        <title>The genome of the platyfish, Xiphophorus maculatus, provides insights into evolutionary adaptation and several complex traits.</title>
        <authorList>
            <person name="Schartl M."/>
            <person name="Walter R.B."/>
            <person name="Shen Y."/>
            <person name="Garcia T."/>
            <person name="Catchen J."/>
            <person name="Amores A."/>
            <person name="Braasch I."/>
            <person name="Chalopin D."/>
            <person name="Volff J.N."/>
            <person name="Lesch K.P."/>
            <person name="Bisazza A."/>
            <person name="Minx P."/>
            <person name="Hillier L."/>
            <person name="Wilson R.K."/>
            <person name="Fuerstenberg S."/>
            <person name="Boore J."/>
            <person name="Searle S."/>
            <person name="Postlethwait J.H."/>
            <person name="Warren W.C."/>
        </authorList>
    </citation>
    <scope>NUCLEOTIDE SEQUENCE [LARGE SCALE GENOMIC DNA]</scope>
    <source>
        <strain evidence="6">JP 163 A</strain>
    </source>
</reference>
<reference evidence="5" key="4">
    <citation type="submission" date="2025-09" db="UniProtKB">
        <authorList>
            <consortium name="Ensembl"/>
        </authorList>
    </citation>
    <scope>IDENTIFICATION</scope>
    <source>
        <strain evidence="5">JP 163 A</strain>
    </source>
</reference>
<dbReference type="GO" id="GO:0005886">
    <property type="term" value="C:plasma membrane"/>
    <property type="evidence" value="ECO:0007669"/>
    <property type="project" value="TreeGrafter"/>
</dbReference>
<dbReference type="InterPro" id="IPR013106">
    <property type="entry name" value="Ig_V-set"/>
</dbReference>
<evidence type="ECO:0000313" key="5">
    <source>
        <dbReference type="Ensembl" id="ENSXMAP00000021172.1"/>
    </source>
</evidence>
<dbReference type="Proteomes" id="UP000002852">
    <property type="component" value="Unassembled WGS sequence"/>
</dbReference>
<dbReference type="Gene3D" id="2.60.40.10">
    <property type="entry name" value="Immunoglobulins"/>
    <property type="match status" value="1"/>
</dbReference>
<evidence type="ECO:0000256" key="3">
    <source>
        <dbReference type="ARBA" id="ARBA00023136"/>
    </source>
</evidence>
<dbReference type="PANTHER" id="PTHR11860:SF87">
    <property type="entry name" value="CMRF35-LIKE MOLECULE 8"/>
    <property type="match status" value="1"/>
</dbReference>
<dbReference type="GeneTree" id="ENSGT01070000254339"/>
<organism evidence="5 6">
    <name type="scientific">Xiphophorus maculatus</name>
    <name type="common">Southern platyfish</name>
    <name type="synonym">Platypoecilus maculatus</name>
    <dbReference type="NCBI Taxonomy" id="8083"/>
    <lineage>
        <taxon>Eukaryota</taxon>
        <taxon>Metazoa</taxon>
        <taxon>Chordata</taxon>
        <taxon>Craniata</taxon>
        <taxon>Vertebrata</taxon>
        <taxon>Euteleostomi</taxon>
        <taxon>Actinopterygii</taxon>
        <taxon>Neopterygii</taxon>
        <taxon>Teleostei</taxon>
        <taxon>Neoteleostei</taxon>
        <taxon>Acanthomorphata</taxon>
        <taxon>Ovalentaria</taxon>
        <taxon>Atherinomorphae</taxon>
        <taxon>Cyprinodontiformes</taxon>
        <taxon>Poeciliidae</taxon>
        <taxon>Poeciliinae</taxon>
        <taxon>Xiphophorus</taxon>
    </lineage>
</organism>
<comment type="subcellular location">
    <subcellularLocation>
        <location evidence="1">Membrane</location>
    </subcellularLocation>
</comment>